<dbReference type="InterPro" id="IPR050300">
    <property type="entry name" value="GDXG_lipolytic_enzyme"/>
</dbReference>
<proteinExistence type="predicted"/>
<dbReference type="Pfam" id="PF07859">
    <property type="entry name" value="Abhydrolase_3"/>
    <property type="match status" value="1"/>
</dbReference>
<protein>
    <recommendedName>
        <fullName evidence="2">Alpha/beta hydrolase fold-3 domain-containing protein</fullName>
    </recommendedName>
</protein>
<dbReference type="InterPro" id="IPR029058">
    <property type="entry name" value="AB_hydrolase_fold"/>
</dbReference>
<evidence type="ECO:0000313" key="3">
    <source>
        <dbReference type="EMBL" id="KIK62960.1"/>
    </source>
</evidence>
<sequence>MANSSTTPKPLEILYKQAGGVDIYMDIYLSPSSTPENPAPCMLWWHAGGLLVGTRKHAAPHHVRAPLEHNVTFISADYRLAPQFRIPEILSDCVDAVKFLHSAEFKKATEGRVDTSQIILTGSSAGGWLSLLIGCGIGFKEAGLEKIPAVKGLIPIYPMTNLEESFYRIKHRPVEYLGRMIQDEEVQPFINPDDPGSRVAGAKLEGPRTIMYNYAVQEGIVEELLFGGTGISGDVFSVPKYLRGLSSPDSLPPIYLVHGDADGPVPVTQTRVVAEALKDLKHWDYTYEEVPGVDHLYDQEPEVGMEDMYKFIKRVFHL</sequence>
<evidence type="ECO:0000313" key="4">
    <source>
        <dbReference type="Proteomes" id="UP000053593"/>
    </source>
</evidence>
<gene>
    <name evidence="3" type="ORF">GYMLUDRAFT_163802</name>
</gene>
<dbReference type="PANTHER" id="PTHR48081:SF3">
    <property type="entry name" value="ALPHA_BETA HYDROLASE FOLD-3 DOMAIN-CONTAINING PROTEIN"/>
    <property type="match status" value="1"/>
</dbReference>
<evidence type="ECO:0000259" key="2">
    <source>
        <dbReference type="Pfam" id="PF07859"/>
    </source>
</evidence>
<dbReference type="InterPro" id="IPR013094">
    <property type="entry name" value="AB_hydrolase_3"/>
</dbReference>
<reference evidence="3 4" key="1">
    <citation type="submission" date="2014-04" db="EMBL/GenBank/DDBJ databases">
        <title>Evolutionary Origins and Diversification of the Mycorrhizal Mutualists.</title>
        <authorList>
            <consortium name="DOE Joint Genome Institute"/>
            <consortium name="Mycorrhizal Genomics Consortium"/>
            <person name="Kohler A."/>
            <person name="Kuo A."/>
            <person name="Nagy L.G."/>
            <person name="Floudas D."/>
            <person name="Copeland A."/>
            <person name="Barry K.W."/>
            <person name="Cichocki N."/>
            <person name="Veneault-Fourrey C."/>
            <person name="LaButti K."/>
            <person name="Lindquist E.A."/>
            <person name="Lipzen A."/>
            <person name="Lundell T."/>
            <person name="Morin E."/>
            <person name="Murat C."/>
            <person name="Riley R."/>
            <person name="Ohm R."/>
            <person name="Sun H."/>
            <person name="Tunlid A."/>
            <person name="Henrissat B."/>
            <person name="Grigoriev I.V."/>
            <person name="Hibbett D.S."/>
            <person name="Martin F."/>
        </authorList>
    </citation>
    <scope>NUCLEOTIDE SEQUENCE [LARGE SCALE GENOMIC DNA]</scope>
    <source>
        <strain evidence="3 4">FD-317 M1</strain>
    </source>
</reference>
<dbReference type="Proteomes" id="UP000053593">
    <property type="component" value="Unassembled WGS sequence"/>
</dbReference>
<dbReference type="HOGENOM" id="CLU_012494_4_0_1"/>
<accession>A0A0D0BGF4</accession>
<dbReference type="AlphaFoldDB" id="A0A0D0BGF4"/>
<dbReference type="EMBL" id="KN834765">
    <property type="protein sequence ID" value="KIK62960.1"/>
    <property type="molecule type" value="Genomic_DNA"/>
</dbReference>
<keyword evidence="4" id="KW-1185">Reference proteome</keyword>
<name>A0A0D0BGF4_9AGAR</name>
<organism evidence="3 4">
    <name type="scientific">Collybiopsis luxurians FD-317 M1</name>
    <dbReference type="NCBI Taxonomy" id="944289"/>
    <lineage>
        <taxon>Eukaryota</taxon>
        <taxon>Fungi</taxon>
        <taxon>Dikarya</taxon>
        <taxon>Basidiomycota</taxon>
        <taxon>Agaricomycotina</taxon>
        <taxon>Agaricomycetes</taxon>
        <taxon>Agaricomycetidae</taxon>
        <taxon>Agaricales</taxon>
        <taxon>Marasmiineae</taxon>
        <taxon>Omphalotaceae</taxon>
        <taxon>Collybiopsis</taxon>
        <taxon>Collybiopsis luxurians</taxon>
    </lineage>
</organism>
<dbReference type="GO" id="GO:0016787">
    <property type="term" value="F:hydrolase activity"/>
    <property type="evidence" value="ECO:0007669"/>
    <property type="project" value="UniProtKB-KW"/>
</dbReference>
<dbReference type="OrthoDB" id="408631at2759"/>
<dbReference type="PANTHER" id="PTHR48081">
    <property type="entry name" value="AB HYDROLASE SUPERFAMILY PROTEIN C4A8.06C"/>
    <property type="match status" value="1"/>
</dbReference>
<evidence type="ECO:0000256" key="1">
    <source>
        <dbReference type="ARBA" id="ARBA00022801"/>
    </source>
</evidence>
<feature type="domain" description="Alpha/beta hydrolase fold-3" evidence="2">
    <location>
        <begin position="42"/>
        <end position="164"/>
    </location>
</feature>
<keyword evidence="1" id="KW-0378">Hydrolase</keyword>
<dbReference type="Gene3D" id="3.40.50.1820">
    <property type="entry name" value="alpha/beta hydrolase"/>
    <property type="match status" value="1"/>
</dbReference>
<dbReference type="SUPFAM" id="SSF53474">
    <property type="entry name" value="alpha/beta-Hydrolases"/>
    <property type="match status" value="1"/>
</dbReference>